<dbReference type="EMBL" id="LR214971">
    <property type="protein sequence ID" value="VEU62266.1"/>
    <property type="molecule type" value="Genomic_DNA"/>
</dbReference>
<accession>A0AAJ5TCS3</accession>
<dbReference type="Proteomes" id="UP000289629">
    <property type="component" value="Chromosome"/>
</dbReference>
<proteinExistence type="predicted"/>
<evidence type="ECO:0000313" key="2">
    <source>
        <dbReference type="EMBL" id="VEU62266.1"/>
    </source>
</evidence>
<organism evidence="2 3">
    <name type="scientific">Mesomycoplasma dispar</name>
    <dbReference type="NCBI Taxonomy" id="86660"/>
    <lineage>
        <taxon>Bacteria</taxon>
        <taxon>Bacillati</taxon>
        <taxon>Mycoplasmatota</taxon>
        <taxon>Mycoplasmoidales</taxon>
        <taxon>Metamycoplasmataceae</taxon>
        <taxon>Mesomycoplasma</taxon>
    </lineage>
</organism>
<feature type="transmembrane region" description="Helical" evidence="1">
    <location>
        <begin position="273"/>
        <end position="295"/>
    </location>
</feature>
<keyword evidence="1" id="KW-1133">Transmembrane helix</keyword>
<feature type="transmembrane region" description="Helical" evidence="1">
    <location>
        <begin position="117"/>
        <end position="139"/>
    </location>
</feature>
<evidence type="ECO:0000256" key="1">
    <source>
        <dbReference type="SAM" id="Phobius"/>
    </source>
</evidence>
<protein>
    <submittedName>
        <fullName evidence="2">Uncharacterized protein</fullName>
    </submittedName>
</protein>
<feature type="transmembrane region" description="Helical" evidence="1">
    <location>
        <begin position="20"/>
        <end position="41"/>
    </location>
</feature>
<dbReference type="RefSeq" id="WP_044635601.1">
    <property type="nucleotide sequence ID" value="NZ_CP007229.1"/>
</dbReference>
<feature type="transmembrane region" description="Helical" evidence="1">
    <location>
        <begin position="62"/>
        <end position="86"/>
    </location>
</feature>
<reference evidence="2 3" key="1">
    <citation type="submission" date="2019-01" db="EMBL/GenBank/DDBJ databases">
        <authorList>
            <consortium name="Pathogen Informatics"/>
        </authorList>
    </citation>
    <scope>NUCLEOTIDE SEQUENCE [LARGE SCALE GENOMIC DNA]</scope>
    <source>
        <strain evidence="2 3">NCTC10125</strain>
    </source>
</reference>
<evidence type="ECO:0000313" key="3">
    <source>
        <dbReference type="Proteomes" id="UP000289629"/>
    </source>
</evidence>
<keyword evidence="1" id="KW-0812">Transmembrane</keyword>
<keyword evidence="1" id="KW-0472">Membrane</keyword>
<gene>
    <name evidence="2" type="ORF">NCTC10125_00622</name>
</gene>
<dbReference type="KEGG" id="mds:MDIS_03300"/>
<name>A0AAJ5TCS3_9BACT</name>
<dbReference type="AlphaFoldDB" id="A0AAJ5TCS3"/>
<feature type="transmembrane region" description="Helical" evidence="1">
    <location>
        <begin position="315"/>
        <end position="348"/>
    </location>
</feature>
<sequence length="358" mass="43911">MLYERDSFEKFLNLKIPKWFFFLPFFGPFFYFKLFSLLIKYNKDFKHIASGFRSETKYRSAVLFFLNIFTYLIVFALTFTVIFRVFEPFKIEDNLKNIGFNGIFANNKIASAVFLNIFIYCLIIFSSFFVNLFFLKWLYFLLKRKFRRKYGTINPLNTFGFIKKFKFQTYLDNVFRKKFSYDKEKNELKTEILENGFSKRKYRFNSFLTYKNQIEEHYYNLYKEEKISEFELISIKTNIYFWPFAIVFAYVFEMNKKSLADEFRKKFNSQFSLILFFYYLIFLILIFIFLSIFYISYVYTILNAESLNNELTFSIIKLVFTIFGLLAVFLIWLIVNYFSVIIWNYFLIKKRFFEIENF</sequence>